<reference evidence="2 3" key="1">
    <citation type="journal article" date="2018" name="Syst. Appl. Microbiol.">
        <title>Flavobacterium circumlabens sp. nov. and Flavobacterium cupreum sp. nov., two psychrotrophic species isolated from Antarctic environmental samples.</title>
        <authorList>
            <person name="Kralova S."/>
            <person name="Busse H.J."/>
            <person name="Svec P."/>
            <person name="Maslanova I."/>
            <person name="Stankova E."/>
            <person name="Bartak M."/>
            <person name="Sedlacek I."/>
        </authorList>
    </citation>
    <scope>NUCLEOTIDE SEQUENCE [LARGE SCALE GENOMIC DNA]</scope>
    <source>
        <strain evidence="2 3">CCM 8828</strain>
    </source>
</reference>
<dbReference type="Proteomes" id="UP000298340">
    <property type="component" value="Unassembled WGS sequence"/>
</dbReference>
<accession>A0A4Y7U748</accession>
<dbReference type="EMBL" id="QWDN01000010">
    <property type="protein sequence ID" value="TEB42245.1"/>
    <property type="molecule type" value="Genomic_DNA"/>
</dbReference>
<evidence type="ECO:0000313" key="3">
    <source>
        <dbReference type="Proteomes" id="UP000298340"/>
    </source>
</evidence>
<keyword evidence="1" id="KW-1133">Transmembrane helix</keyword>
<dbReference type="AlphaFoldDB" id="A0A4Y7U748"/>
<evidence type="ECO:0000313" key="2">
    <source>
        <dbReference type="EMBL" id="TEB42245.1"/>
    </source>
</evidence>
<keyword evidence="1" id="KW-0472">Membrane</keyword>
<keyword evidence="1" id="KW-0812">Transmembrane</keyword>
<evidence type="ECO:0000256" key="1">
    <source>
        <dbReference type="SAM" id="Phobius"/>
    </source>
</evidence>
<proteinExistence type="predicted"/>
<gene>
    <name evidence="2" type="ORF">D0809_21350</name>
</gene>
<dbReference type="Pfam" id="PF12669">
    <property type="entry name" value="FeoB_associated"/>
    <property type="match status" value="1"/>
</dbReference>
<organism evidence="2 3">
    <name type="scientific">Flavobacterium circumlabens</name>
    <dbReference type="NCBI Taxonomy" id="2133765"/>
    <lineage>
        <taxon>Bacteria</taxon>
        <taxon>Pseudomonadati</taxon>
        <taxon>Bacteroidota</taxon>
        <taxon>Flavobacteriia</taxon>
        <taxon>Flavobacteriales</taxon>
        <taxon>Flavobacteriaceae</taxon>
        <taxon>Flavobacterium</taxon>
    </lineage>
</organism>
<name>A0A4Y7U748_9FLAO</name>
<comment type="caution">
    <text evidence="2">The sequence shown here is derived from an EMBL/GenBank/DDBJ whole genome shotgun (WGS) entry which is preliminary data.</text>
</comment>
<feature type="transmembrane region" description="Helical" evidence="1">
    <location>
        <begin position="6"/>
        <end position="24"/>
    </location>
</feature>
<sequence>MMIQEIIAFAILAFAVAFLIKKFFWKSKKKKDCGDGGSCGCS</sequence>
<protein>
    <submittedName>
        <fullName evidence="2">FeoB-associated Cys-rich membrane protein</fullName>
    </submittedName>
</protein>